<comment type="caution">
    <text evidence="1">The sequence shown here is derived from an EMBL/GenBank/DDBJ whole genome shotgun (WGS) entry which is preliminary data.</text>
</comment>
<protein>
    <submittedName>
        <fullName evidence="1">Uncharacterized protein</fullName>
    </submittedName>
</protein>
<sequence>MLESFGASKAFNKTVCGKRCFNALVKVAAKAQAPPIQLKNVFFGITMDLRMTQYSGQLQIDLQLLVVGSQTKTISAKLSSEFVQSTINLSTQCVTGQSACVRAKPKEPDEQQKQPASVPLSIIGIQTKKSRKDDLASQPAFLRLKSEQLAQHRELQNMELDIRNKEFSLKERDLYSRERQLENDERVAIARSQCPGQ</sequence>
<reference evidence="2" key="1">
    <citation type="submission" date="2017-03" db="EMBL/GenBank/DDBJ databases">
        <title>Phytopthora megakarya and P. palmivora, two closely related causual agents of cacao black pod achieved similar genome size and gene model numbers by different mechanisms.</title>
        <authorList>
            <person name="Ali S."/>
            <person name="Shao J."/>
            <person name="Larry D.J."/>
            <person name="Kronmiller B."/>
            <person name="Shen D."/>
            <person name="Strem M.D."/>
            <person name="Melnick R.L."/>
            <person name="Guiltinan M.J."/>
            <person name="Tyler B.M."/>
            <person name="Meinhardt L.W."/>
            <person name="Bailey B.A."/>
        </authorList>
    </citation>
    <scope>NUCLEOTIDE SEQUENCE [LARGE SCALE GENOMIC DNA]</scope>
    <source>
        <strain evidence="2">zdho120</strain>
    </source>
</reference>
<dbReference type="AlphaFoldDB" id="A0A225VY50"/>
<dbReference type="STRING" id="4795.A0A225VY50"/>
<name>A0A225VY50_9STRA</name>
<accession>A0A225VY50</accession>
<organism evidence="1 2">
    <name type="scientific">Phytophthora megakarya</name>
    <dbReference type="NCBI Taxonomy" id="4795"/>
    <lineage>
        <taxon>Eukaryota</taxon>
        <taxon>Sar</taxon>
        <taxon>Stramenopiles</taxon>
        <taxon>Oomycota</taxon>
        <taxon>Peronosporomycetes</taxon>
        <taxon>Peronosporales</taxon>
        <taxon>Peronosporaceae</taxon>
        <taxon>Phytophthora</taxon>
    </lineage>
</organism>
<gene>
    <name evidence="1" type="ORF">PHMEG_00016763</name>
</gene>
<dbReference type="EMBL" id="NBNE01002459">
    <property type="protein sequence ID" value="OWZ10386.1"/>
    <property type="molecule type" value="Genomic_DNA"/>
</dbReference>
<dbReference type="Proteomes" id="UP000198211">
    <property type="component" value="Unassembled WGS sequence"/>
</dbReference>
<evidence type="ECO:0000313" key="2">
    <source>
        <dbReference type="Proteomes" id="UP000198211"/>
    </source>
</evidence>
<proteinExistence type="predicted"/>
<evidence type="ECO:0000313" key="1">
    <source>
        <dbReference type="EMBL" id="OWZ10386.1"/>
    </source>
</evidence>
<keyword evidence="2" id="KW-1185">Reference proteome</keyword>